<dbReference type="Gene3D" id="3.30.1330.120">
    <property type="entry name" value="2-methylcitrate dehydratase PrpD"/>
    <property type="match status" value="1"/>
</dbReference>
<protein>
    <recommendedName>
        <fullName evidence="6">2-methylcitrate dehydratase</fullName>
    </recommendedName>
</protein>
<accession>A0A223EIT7</accession>
<dbReference type="SUPFAM" id="SSF103378">
    <property type="entry name" value="2-methylcitrate dehydratase PrpD"/>
    <property type="match status" value="1"/>
</dbReference>
<dbReference type="Pfam" id="PF19305">
    <property type="entry name" value="MmgE_PrpD_C"/>
    <property type="match status" value="1"/>
</dbReference>
<dbReference type="OrthoDB" id="9795089at2"/>
<evidence type="ECO:0000256" key="1">
    <source>
        <dbReference type="ARBA" id="ARBA00006174"/>
    </source>
</evidence>
<reference evidence="4 5" key="1">
    <citation type="submission" date="2016-10" db="EMBL/GenBank/DDBJ databases">
        <title>The whole genome sequencing and assembly of Bacillus simplex DSM 1321 strain.</title>
        <authorList>
            <person name="Park M.-K."/>
            <person name="Lee Y.-J."/>
            <person name="Yi H."/>
            <person name="Bahn Y.-S."/>
            <person name="Kim J.F."/>
            <person name="Lee D.-W."/>
        </authorList>
    </citation>
    <scope>NUCLEOTIDE SEQUENCE [LARGE SCALE GENOMIC DNA]</scope>
    <source>
        <strain evidence="4 5">DSM 1321</strain>
    </source>
</reference>
<dbReference type="EMBL" id="CP017704">
    <property type="protein sequence ID" value="ASS95149.1"/>
    <property type="molecule type" value="Genomic_DNA"/>
</dbReference>
<dbReference type="InterPro" id="IPR036148">
    <property type="entry name" value="MmgE/PrpD_sf"/>
</dbReference>
<dbReference type="AlphaFoldDB" id="A0A223EIT7"/>
<name>A0A223EIT7_9BACI</name>
<proteinExistence type="inferred from homology"/>
<gene>
    <name evidence="4" type="ORF">BS1321_15270</name>
</gene>
<dbReference type="PANTHER" id="PTHR16943:SF8">
    <property type="entry name" value="2-METHYLCITRATE DEHYDRATASE"/>
    <property type="match status" value="1"/>
</dbReference>
<evidence type="ECO:0000259" key="2">
    <source>
        <dbReference type="Pfam" id="PF03972"/>
    </source>
</evidence>
<evidence type="ECO:0000259" key="3">
    <source>
        <dbReference type="Pfam" id="PF19305"/>
    </source>
</evidence>
<dbReference type="Pfam" id="PF03972">
    <property type="entry name" value="MmgE_PrpD_N"/>
    <property type="match status" value="1"/>
</dbReference>
<dbReference type="PANTHER" id="PTHR16943">
    <property type="entry name" value="2-METHYLCITRATE DEHYDRATASE-RELATED"/>
    <property type="match status" value="1"/>
</dbReference>
<dbReference type="GeneID" id="56474120"/>
<evidence type="ECO:0000313" key="4">
    <source>
        <dbReference type="EMBL" id="ASS95149.1"/>
    </source>
</evidence>
<evidence type="ECO:0000313" key="5">
    <source>
        <dbReference type="Proteomes" id="UP000214618"/>
    </source>
</evidence>
<dbReference type="InterPro" id="IPR042183">
    <property type="entry name" value="MmgE/PrpD_sf_1"/>
</dbReference>
<dbReference type="Gene3D" id="1.10.4100.10">
    <property type="entry name" value="2-methylcitrate dehydratase PrpD"/>
    <property type="match status" value="1"/>
</dbReference>
<dbReference type="InterPro" id="IPR042188">
    <property type="entry name" value="MmgE/PrpD_sf_2"/>
</dbReference>
<feature type="domain" description="MmgE/PrpD N-terminal" evidence="2">
    <location>
        <begin position="18"/>
        <end position="240"/>
    </location>
</feature>
<comment type="similarity">
    <text evidence="1">Belongs to the PrpD family.</text>
</comment>
<dbReference type="Proteomes" id="UP000214618">
    <property type="component" value="Chromosome"/>
</dbReference>
<sequence>MNTERLSEMIYHSTPLVNEVVLQAAIEGLLDYLAVSYQTKSEKEITILKQIILEEGGNGTSYLIGSHIHATRSQAALFNGFQAHLLDYDDVHSDVRGHPSAVILSALLAVGEPEMSGKRFLAAYVVGVEIMARFGEAMNPYHYTKGWHNTATLGVIAAAGAVAYLREYSPRLIAETMSLAATQSAGLRLQFGTVVKPLHVGIAAKNAVDSADWIRMGLHSNPDFLNDKNGFFEVYAENRVPDLTVNWGKTWRIVTPGLWFKQYPFCSAAAHGADAAVFLHKTYDLSEDDIESVSVCFPPNGDSALIHHNPSTGEEGRFSIEYIVWLALTGKPLTFASFESKPIPHSWRESFQKVNRETDATIKPSKAALPVGRFTIVTVTTTNGDVLSKRIDTPKGSPGNPLTKSQLKEKLHKAVGDEVETEKIIAAVHALNHTSLGVLQEADYRN</sequence>
<dbReference type="RefSeq" id="WP_063234903.1">
    <property type="nucleotide sequence ID" value="NZ_BCVO01000018.1"/>
</dbReference>
<dbReference type="InterPro" id="IPR005656">
    <property type="entry name" value="MmgE_PrpD"/>
</dbReference>
<dbReference type="InterPro" id="IPR045336">
    <property type="entry name" value="MmgE_PrpD_N"/>
</dbReference>
<organism evidence="4 5">
    <name type="scientific">Peribacillus simplex NBRC 15720 = DSM 1321</name>
    <dbReference type="NCBI Taxonomy" id="1349754"/>
    <lineage>
        <taxon>Bacteria</taxon>
        <taxon>Bacillati</taxon>
        <taxon>Bacillota</taxon>
        <taxon>Bacilli</taxon>
        <taxon>Bacillales</taxon>
        <taxon>Bacillaceae</taxon>
        <taxon>Peribacillus</taxon>
    </lineage>
</organism>
<dbReference type="GO" id="GO:0016829">
    <property type="term" value="F:lyase activity"/>
    <property type="evidence" value="ECO:0007669"/>
    <property type="project" value="InterPro"/>
</dbReference>
<dbReference type="InterPro" id="IPR045337">
    <property type="entry name" value="MmgE_PrpD_C"/>
</dbReference>
<feature type="domain" description="MmgE/PrpD C-terminal" evidence="3">
    <location>
        <begin position="263"/>
        <end position="428"/>
    </location>
</feature>
<evidence type="ECO:0008006" key="6">
    <source>
        <dbReference type="Google" id="ProtNLM"/>
    </source>
</evidence>